<proteinExistence type="predicted"/>
<dbReference type="Proteomes" id="UP000247515">
    <property type="component" value="Unassembled WGS sequence"/>
</dbReference>
<dbReference type="GeneID" id="61304081"/>
<accession>A0A1A5XIL8</accession>
<evidence type="ECO:0000313" key="3">
    <source>
        <dbReference type="Proteomes" id="UP000183529"/>
    </source>
</evidence>
<dbReference type="Proteomes" id="UP000183529">
    <property type="component" value="Unassembled WGS sequence"/>
</dbReference>
<keyword evidence="4" id="KW-1185">Reference proteome</keyword>
<comment type="caution">
    <text evidence="2">The sequence shown here is derived from an EMBL/GenBank/DDBJ whole genome shotgun (WGS) entry which is preliminary data.</text>
</comment>
<dbReference type="EMBL" id="QJJV01000013">
    <property type="protein sequence ID" value="PXX14109.1"/>
    <property type="molecule type" value="Genomic_DNA"/>
</dbReference>
<dbReference type="RefSeq" id="WP_065058968.1">
    <property type="nucleotide sequence ID" value="NZ_CADFGN010000012.1"/>
</dbReference>
<dbReference type="EMBL" id="FNZM01000014">
    <property type="protein sequence ID" value="SEK05213.1"/>
    <property type="molecule type" value="Genomic_DNA"/>
</dbReference>
<evidence type="ECO:0000313" key="4">
    <source>
        <dbReference type="Proteomes" id="UP000247515"/>
    </source>
</evidence>
<organism evidence="2 3">
    <name type="scientific">Paraburkholderia tropica</name>
    <dbReference type="NCBI Taxonomy" id="92647"/>
    <lineage>
        <taxon>Bacteria</taxon>
        <taxon>Pseudomonadati</taxon>
        <taxon>Pseudomonadota</taxon>
        <taxon>Betaproteobacteria</taxon>
        <taxon>Burkholderiales</taxon>
        <taxon>Burkholderiaceae</taxon>
        <taxon>Paraburkholderia</taxon>
    </lineage>
</organism>
<gene>
    <name evidence="1" type="ORF">C7400_11343</name>
    <name evidence="2" type="ORF">SAMN05216550_114180</name>
</gene>
<reference evidence="1 4" key="2">
    <citation type="submission" date="2018-05" db="EMBL/GenBank/DDBJ databases">
        <title>Genomic Encyclopedia of Type Strains, Phase IV (KMG-V): Genome sequencing to study the core and pangenomes of soil and plant-associated prokaryotes.</title>
        <authorList>
            <person name="Whitman W."/>
        </authorList>
    </citation>
    <scope>NUCLEOTIDE SEQUENCE [LARGE SCALE GENOMIC DNA]</scope>
    <source>
        <strain evidence="1 4">SIr-6563</strain>
    </source>
</reference>
<dbReference type="OrthoDB" id="9011789at2"/>
<name>A0A1A5XIL8_9BURK</name>
<protein>
    <submittedName>
        <fullName evidence="2">Uncharacterized protein</fullName>
    </submittedName>
</protein>
<sequence>MKTPIRVGTHIEGVHWVAEYLASTLEIRVFREGREIETIAAPASLFGDEAEAGSASDEASRAEDAAVLAVLKHYVAERNPEE</sequence>
<evidence type="ECO:0000313" key="1">
    <source>
        <dbReference type="EMBL" id="PXX14109.1"/>
    </source>
</evidence>
<evidence type="ECO:0000313" key="2">
    <source>
        <dbReference type="EMBL" id="SEK05213.1"/>
    </source>
</evidence>
<reference evidence="2 3" key="1">
    <citation type="submission" date="2016-10" db="EMBL/GenBank/DDBJ databases">
        <authorList>
            <person name="Varghese N."/>
            <person name="Submissions S."/>
        </authorList>
    </citation>
    <scope>NUCLEOTIDE SEQUENCE [LARGE SCALE GENOMIC DNA]</scope>
    <source>
        <strain evidence="2 3">LMG 22274</strain>
    </source>
</reference>
<dbReference type="AlphaFoldDB" id="A0A1A5XIL8"/>